<dbReference type="GO" id="GO:0008270">
    <property type="term" value="F:zinc ion binding"/>
    <property type="evidence" value="ECO:0007669"/>
    <property type="project" value="TreeGrafter"/>
</dbReference>
<feature type="domain" description="Alcohol dehydrogenase-like N-terminal" evidence="4">
    <location>
        <begin position="2"/>
        <end position="64"/>
    </location>
</feature>
<dbReference type="Gene3D" id="3.90.180.10">
    <property type="entry name" value="Medium-chain alcohol dehydrogenases, catalytic domain"/>
    <property type="match status" value="1"/>
</dbReference>
<gene>
    <name evidence="5" type="ORF">CUU66_06730</name>
</gene>
<dbReference type="InterPro" id="IPR011032">
    <property type="entry name" value="GroES-like_sf"/>
</dbReference>
<evidence type="ECO:0000256" key="3">
    <source>
        <dbReference type="ARBA" id="ARBA00023027"/>
    </source>
</evidence>
<dbReference type="SUPFAM" id="SSF50129">
    <property type="entry name" value="GroES-like"/>
    <property type="match status" value="1"/>
</dbReference>
<comment type="caution">
    <text evidence="5">The sequence shown here is derived from an EMBL/GenBank/DDBJ whole genome shotgun (WGS) entry which is preliminary data.</text>
</comment>
<dbReference type="InterPro" id="IPR013154">
    <property type="entry name" value="ADH-like_N"/>
</dbReference>
<keyword evidence="3" id="KW-0520">NAD</keyword>
<organism evidence="5 6">
    <name type="scientific">Peribacillus deserti</name>
    <dbReference type="NCBI Taxonomy" id="673318"/>
    <lineage>
        <taxon>Bacteria</taxon>
        <taxon>Bacillati</taxon>
        <taxon>Bacillota</taxon>
        <taxon>Bacilli</taxon>
        <taxon>Bacillales</taxon>
        <taxon>Bacillaceae</taxon>
        <taxon>Peribacillus</taxon>
    </lineage>
</organism>
<dbReference type="Pfam" id="PF08240">
    <property type="entry name" value="ADH_N"/>
    <property type="match status" value="1"/>
</dbReference>
<keyword evidence="1" id="KW-0479">Metal-binding</keyword>
<accession>A0A2N5M8G4</accession>
<dbReference type="GO" id="GO:0046294">
    <property type="term" value="P:formaldehyde catabolic process"/>
    <property type="evidence" value="ECO:0007669"/>
    <property type="project" value="TreeGrafter"/>
</dbReference>
<dbReference type="EMBL" id="PGUY01000019">
    <property type="protein sequence ID" value="PLT30654.1"/>
    <property type="molecule type" value="Genomic_DNA"/>
</dbReference>
<keyword evidence="2" id="KW-0862">Zinc</keyword>
<reference evidence="5 6" key="1">
    <citation type="submission" date="2017-11" db="EMBL/GenBank/DDBJ databases">
        <title>Comparitive Functional Genomics of Dry Heat Resistant strains isolated from the Viking Spacecraft.</title>
        <authorList>
            <person name="Seuylemezian A."/>
            <person name="Cooper K."/>
            <person name="Vaishampayan P."/>
        </authorList>
    </citation>
    <scope>NUCLEOTIDE SEQUENCE [LARGE SCALE GENOMIC DNA]</scope>
    <source>
        <strain evidence="5 6">V1-29</strain>
    </source>
</reference>
<dbReference type="Proteomes" id="UP000234748">
    <property type="component" value="Unassembled WGS sequence"/>
</dbReference>
<dbReference type="OrthoDB" id="9806940at2"/>
<name>A0A2N5M8G4_9BACI</name>
<dbReference type="GO" id="GO:0051903">
    <property type="term" value="F:S-(hydroxymethyl)glutathione dehydrogenase [NAD(P)+] activity"/>
    <property type="evidence" value="ECO:0007669"/>
    <property type="project" value="TreeGrafter"/>
</dbReference>
<protein>
    <recommendedName>
        <fullName evidence="4">Alcohol dehydrogenase-like N-terminal domain-containing protein</fullName>
    </recommendedName>
</protein>
<keyword evidence="6" id="KW-1185">Reference proteome</keyword>
<dbReference type="AlphaFoldDB" id="A0A2N5M8G4"/>
<evidence type="ECO:0000313" key="5">
    <source>
        <dbReference type="EMBL" id="PLT30654.1"/>
    </source>
</evidence>
<proteinExistence type="predicted"/>
<evidence type="ECO:0000256" key="2">
    <source>
        <dbReference type="ARBA" id="ARBA00022833"/>
    </source>
</evidence>
<dbReference type="PANTHER" id="PTHR43880:SF12">
    <property type="entry name" value="ALCOHOL DEHYDROGENASE CLASS-3"/>
    <property type="match status" value="1"/>
</dbReference>
<evidence type="ECO:0000259" key="4">
    <source>
        <dbReference type="Pfam" id="PF08240"/>
    </source>
</evidence>
<dbReference type="PANTHER" id="PTHR43880">
    <property type="entry name" value="ALCOHOL DEHYDROGENASE"/>
    <property type="match status" value="1"/>
</dbReference>
<sequence length="67" mass="7067">MKIVASGDCNTNAVARDLGLTPYPVILCHEGSGIVEKVGEGVRTIKPGDHVVLSCAFCGHCENYSHP</sequence>
<evidence type="ECO:0000256" key="1">
    <source>
        <dbReference type="ARBA" id="ARBA00022723"/>
    </source>
</evidence>
<evidence type="ECO:0000313" key="6">
    <source>
        <dbReference type="Proteomes" id="UP000234748"/>
    </source>
</evidence>
<dbReference type="GO" id="GO:0005829">
    <property type="term" value="C:cytosol"/>
    <property type="evidence" value="ECO:0007669"/>
    <property type="project" value="TreeGrafter"/>
</dbReference>